<proteinExistence type="predicted"/>
<dbReference type="GO" id="GO:0004852">
    <property type="term" value="F:uroporphyrinogen-III synthase activity"/>
    <property type="evidence" value="ECO:0007669"/>
    <property type="project" value="InterPro"/>
</dbReference>
<feature type="compositionally biased region" description="Low complexity" evidence="1">
    <location>
        <begin position="1"/>
        <end position="14"/>
    </location>
</feature>
<dbReference type="GO" id="GO:0006780">
    <property type="term" value="P:uroporphyrinogen III biosynthetic process"/>
    <property type="evidence" value="ECO:0007669"/>
    <property type="project" value="InterPro"/>
</dbReference>
<dbReference type="UniPathway" id="UPA00251">
    <property type="reaction ID" value="UER00320"/>
</dbReference>
<feature type="region of interest" description="Disordered" evidence="1">
    <location>
        <begin position="1"/>
        <end position="28"/>
    </location>
</feature>
<dbReference type="SUPFAM" id="SSF69618">
    <property type="entry name" value="HemD-like"/>
    <property type="match status" value="1"/>
</dbReference>
<evidence type="ECO:0000313" key="4">
    <source>
        <dbReference type="Proteomes" id="UP000241890"/>
    </source>
</evidence>
<sequence>MASNEEASASAATPEPAPAPAPELAAVPKPPSLPPFKVLLLKEPAKPCKYATTLAPRNGTVSYCPVLAFERTPDAAQRVVDAILKAQPGDASPGQLGVVVTSPRAAEVIADALRLLETTLSVDERANVPSWLRSFPVGEETASRLGTFASKSMGKAGSAKDLLPEILAWVGEAKASRRVLFVSGNLRRDTIPHGLQEAGISMEEIVVYRTIPDPSPALPEEWTRLQEATINDSPSVPRFAVFFSPSGVTCIAGASSAQSLASDVRLVAIGKTSAASLESDGAALLAHAAQPQVMTCLAPSPSGLLEVIQAEIMRHTSGE</sequence>
<evidence type="ECO:0000259" key="2">
    <source>
        <dbReference type="Pfam" id="PF02602"/>
    </source>
</evidence>
<dbReference type="Pfam" id="PF02602">
    <property type="entry name" value="HEM4"/>
    <property type="match status" value="1"/>
</dbReference>
<evidence type="ECO:0000313" key="3">
    <source>
        <dbReference type="EMBL" id="GBG35070.1"/>
    </source>
</evidence>
<accession>A0A2R5GW66</accession>
<dbReference type="PANTHER" id="PTHR12390:SF0">
    <property type="entry name" value="UROPORPHYRINOGEN-III SYNTHASE"/>
    <property type="match status" value="1"/>
</dbReference>
<dbReference type="OrthoDB" id="5595751at2759"/>
<feature type="domain" description="Tetrapyrrole biosynthesis uroporphyrinogen III synthase" evidence="2">
    <location>
        <begin position="50"/>
        <end position="293"/>
    </location>
</feature>
<dbReference type="AlphaFoldDB" id="A0A2R5GW66"/>
<name>A0A2R5GW66_9STRA</name>
<dbReference type="InterPro" id="IPR036108">
    <property type="entry name" value="4pyrrol_syn_uPrphyn_synt_sf"/>
</dbReference>
<dbReference type="InterPro" id="IPR003754">
    <property type="entry name" value="4pyrrol_synth_uPrphyn_synth"/>
</dbReference>
<comment type="caution">
    <text evidence="3">The sequence shown here is derived from an EMBL/GenBank/DDBJ whole genome shotgun (WGS) entry which is preliminary data.</text>
</comment>
<reference evidence="3 4" key="1">
    <citation type="submission" date="2017-12" db="EMBL/GenBank/DDBJ databases">
        <title>Sequencing, de novo assembly and annotation of complete genome of a new Thraustochytrid species, strain FCC1311.</title>
        <authorList>
            <person name="Sedici K."/>
            <person name="Godart F."/>
            <person name="Aiese Cigliano R."/>
            <person name="Sanseverino W."/>
            <person name="Barakat M."/>
            <person name="Ortet P."/>
            <person name="Marechal E."/>
            <person name="Cagnac O."/>
            <person name="Amato A."/>
        </authorList>
    </citation>
    <scope>NUCLEOTIDE SEQUENCE [LARGE SCALE GENOMIC DNA]</scope>
</reference>
<organism evidence="3 4">
    <name type="scientific">Hondaea fermentalgiana</name>
    <dbReference type="NCBI Taxonomy" id="2315210"/>
    <lineage>
        <taxon>Eukaryota</taxon>
        <taxon>Sar</taxon>
        <taxon>Stramenopiles</taxon>
        <taxon>Bigyra</taxon>
        <taxon>Labyrinthulomycetes</taxon>
        <taxon>Thraustochytrida</taxon>
        <taxon>Thraustochytriidae</taxon>
        <taxon>Hondaea</taxon>
    </lineage>
</organism>
<gene>
    <name evidence="3" type="ORF">FCC1311_112932</name>
</gene>
<protein>
    <submittedName>
        <fullName evidence="3">Uroporphyrinogen-III synthase</fullName>
    </submittedName>
</protein>
<dbReference type="GO" id="GO:0006782">
    <property type="term" value="P:protoporphyrinogen IX biosynthetic process"/>
    <property type="evidence" value="ECO:0007669"/>
    <property type="project" value="UniProtKB-UniPathway"/>
</dbReference>
<dbReference type="Proteomes" id="UP000241890">
    <property type="component" value="Unassembled WGS sequence"/>
</dbReference>
<evidence type="ECO:0000256" key="1">
    <source>
        <dbReference type="SAM" id="MobiDB-lite"/>
    </source>
</evidence>
<dbReference type="InParanoid" id="A0A2R5GW66"/>
<dbReference type="EMBL" id="BEYU01000277">
    <property type="protein sequence ID" value="GBG35070.1"/>
    <property type="molecule type" value="Genomic_DNA"/>
</dbReference>
<dbReference type="PANTHER" id="PTHR12390">
    <property type="entry name" value="UROPORPHYRINOGEN III SYNTHASE"/>
    <property type="match status" value="1"/>
</dbReference>
<dbReference type="GO" id="GO:0005829">
    <property type="term" value="C:cytosol"/>
    <property type="evidence" value="ECO:0007669"/>
    <property type="project" value="TreeGrafter"/>
</dbReference>
<keyword evidence="4" id="KW-1185">Reference proteome</keyword>
<dbReference type="CDD" id="cd06578">
    <property type="entry name" value="HemD"/>
    <property type="match status" value="1"/>
</dbReference>
<dbReference type="Gene3D" id="3.40.50.10090">
    <property type="match status" value="2"/>
</dbReference>
<dbReference type="InterPro" id="IPR039793">
    <property type="entry name" value="UROS/Hem4"/>
</dbReference>